<accession>A0ACC8X7Q9</accession>
<dbReference type="EMBL" id="LJDB01000106">
    <property type="protein sequence ID" value="ONI37653.1"/>
    <property type="molecule type" value="Genomic_DNA"/>
</dbReference>
<gene>
    <name evidence="1" type="ORF">AN396_12535</name>
</gene>
<name>A0ACC8X7Q9_9FIRM</name>
<keyword evidence="2" id="KW-1185">Reference proteome</keyword>
<protein>
    <submittedName>
        <fullName evidence="1">Uncharacterized protein</fullName>
    </submittedName>
</protein>
<comment type="caution">
    <text evidence="1">The sequence shown here is derived from an EMBL/GenBank/DDBJ whole genome shotgun (WGS) entry which is preliminary data.</text>
</comment>
<evidence type="ECO:0000313" key="2">
    <source>
        <dbReference type="Proteomes" id="UP000188605"/>
    </source>
</evidence>
<organism evidence="1 2">
    <name type="scientific">Candidatus Epulonipiscium fishelsonii</name>
    <dbReference type="NCBI Taxonomy" id="77094"/>
    <lineage>
        <taxon>Bacteria</taxon>
        <taxon>Bacillati</taxon>
        <taxon>Bacillota</taxon>
        <taxon>Clostridia</taxon>
        <taxon>Lachnospirales</taxon>
        <taxon>Lachnospiraceae</taxon>
        <taxon>Candidatus Epulonipiscium</taxon>
    </lineage>
</organism>
<proteinExistence type="predicted"/>
<dbReference type="Proteomes" id="UP000188605">
    <property type="component" value="Unassembled WGS sequence"/>
</dbReference>
<sequence>MRSIIVIFIVLIFGFPIYWLVAGSLKSDFEMSLNPPTMFPEELHFENFIAVWDRLDFLDVFKNSLFVSLTTTALIILFCSMGGYSLAKKNIKGKKILTTLILSTMIVPPTVLLIPLYFIITEIGLFDSLWGIILPFAVTSFGLVFMKQYIEGIPDELLEASRIDGCNEYRIFFTIVMPLLKPAIATLAIIEFSNNWNSFMMPLVLIKDTKLYTIPLKLASITNASDVMSWSQILSANVLAIIPVVILFLCTQKLFISGLMAGSVKG</sequence>
<evidence type="ECO:0000313" key="1">
    <source>
        <dbReference type="EMBL" id="ONI37653.1"/>
    </source>
</evidence>
<reference evidence="1" key="1">
    <citation type="submission" date="2016-08" db="EMBL/GenBank/DDBJ databases">
        <authorList>
            <person name="Ngugi D.K."/>
            <person name="Miyake S."/>
            <person name="Stingl U."/>
        </authorList>
    </citation>
    <scope>NUCLEOTIDE SEQUENCE</scope>
    <source>
        <strain evidence="1">SCG-B11WGA-EpuloA1</strain>
    </source>
</reference>